<dbReference type="PANTHER" id="PTHR37265:SF8">
    <property type="match status" value="1"/>
</dbReference>
<reference evidence="1" key="1">
    <citation type="submission" date="2023-07" db="EMBL/GenBank/DDBJ databases">
        <title>draft genome sequence of fig (Ficus carica).</title>
        <authorList>
            <person name="Takahashi T."/>
            <person name="Nishimura K."/>
        </authorList>
    </citation>
    <scope>NUCLEOTIDE SEQUENCE</scope>
</reference>
<accession>A0AA88CZQ1</accession>
<dbReference type="AlphaFoldDB" id="A0AA88CZQ1"/>
<gene>
    <name evidence="1" type="ORF">TIFTF001_005690</name>
</gene>
<protein>
    <submittedName>
        <fullName evidence="1">Uncharacterized protein</fullName>
    </submittedName>
</protein>
<sequence>MEADPKSPAEFDRLLTEQDDSVLALSPEVPIKEEKVEEFMQELYRELYSAAPPDAASFPAVDAGSETCGASVSDSASTVMAGFEFAGGNVVSAPEGGRGFWWGQVENGYYYCGRPEVDGGGGDREVDHRKKRLGKGRMDGCDLGEELDDEWLARVLNWGPVELDPWF</sequence>
<organism evidence="1 2">
    <name type="scientific">Ficus carica</name>
    <name type="common">Common fig</name>
    <dbReference type="NCBI Taxonomy" id="3494"/>
    <lineage>
        <taxon>Eukaryota</taxon>
        <taxon>Viridiplantae</taxon>
        <taxon>Streptophyta</taxon>
        <taxon>Embryophyta</taxon>
        <taxon>Tracheophyta</taxon>
        <taxon>Spermatophyta</taxon>
        <taxon>Magnoliopsida</taxon>
        <taxon>eudicotyledons</taxon>
        <taxon>Gunneridae</taxon>
        <taxon>Pentapetalae</taxon>
        <taxon>rosids</taxon>
        <taxon>fabids</taxon>
        <taxon>Rosales</taxon>
        <taxon>Moraceae</taxon>
        <taxon>Ficeae</taxon>
        <taxon>Ficus</taxon>
    </lineage>
</organism>
<comment type="caution">
    <text evidence="1">The sequence shown here is derived from an EMBL/GenBank/DDBJ whole genome shotgun (WGS) entry which is preliminary data.</text>
</comment>
<proteinExistence type="predicted"/>
<dbReference type="EMBL" id="BTGU01000005">
    <property type="protein sequence ID" value="GMN35997.1"/>
    <property type="molecule type" value="Genomic_DNA"/>
</dbReference>
<keyword evidence="2" id="KW-1185">Reference proteome</keyword>
<evidence type="ECO:0000313" key="2">
    <source>
        <dbReference type="Proteomes" id="UP001187192"/>
    </source>
</evidence>
<dbReference type="Gramene" id="FCD_00003721-RA">
    <property type="protein sequence ID" value="FCD_00003721-RA:cds"/>
    <property type="gene ID" value="FCD_00003721"/>
</dbReference>
<dbReference type="Proteomes" id="UP001187192">
    <property type="component" value="Unassembled WGS sequence"/>
</dbReference>
<name>A0AA88CZQ1_FICCA</name>
<evidence type="ECO:0000313" key="1">
    <source>
        <dbReference type="EMBL" id="GMN35997.1"/>
    </source>
</evidence>
<dbReference type="PANTHER" id="PTHR37265">
    <property type="entry name" value="OS01G0195300 PROTEIN"/>
    <property type="match status" value="1"/>
</dbReference>